<dbReference type="Proteomes" id="UP000186890">
    <property type="component" value="Unassembled WGS sequence"/>
</dbReference>
<evidence type="ECO:0000313" key="1">
    <source>
        <dbReference type="EMBL" id="OLF48569.1"/>
    </source>
</evidence>
<organism evidence="1 2">
    <name type="scientific">Streptococcus cuniculi</name>
    <dbReference type="NCBI Taxonomy" id="1432788"/>
    <lineage>
        <taxon>Bacteria</taxon>
        <taxon>Bacillati</taxon>
        <taxon>Bacillota</taxon>
        <taxon>Bacilli</taxon>
        <taxon>Lactobacillales</taxon>
        <taxon>Streptococcaceae</taxon>
        <taxon>Streptococcus</taxon>
    </lineage>
</organism>
<keyword evidence="2" id="KW-1185">Reference proteome</keyword>
<proteinExistence type="predicted"/>
<evidence type="ECO:0000313" key="2">
    <source>
        <dbReference type="Proteomes" id="UP000186890"/>
    </source>
</evidence>
<gene>
    <name evidence="1" type="ORF">BU202_02835</name>
</gene>
<name>A0A1Q8E9U7_9STRE</name>
<comment type="caution">
    <text evidence="1">The sequence shown here is derived from an EMBL/GenBank/DDBJ whole genome shotgun (WGS) entry which is preliminary data.</text>
</comment>
<dbReference type="Gene3D" id="3.10.20.90">
    <property type="entry name" value="Phosphatidylinositol 3-kinase Catalytic Subunit, Chain A, domain 1"/>
    <property type="match status" value="1"/>
</dbReference>
<dbReference type="EMBL" id="MSJM01000002">
    <property type="protein sequence ID" value="OLF48569.1"/>
    <property type="molecule type" value="Genomic_DNA"/>
</dbReference>
<dbReference type="AlphaFoldDB" id="A0A1Q8E9U7"/>
<protein>
    <submittedName>
        <fullName evidence="1">Type VII secretion protein</fullName>
    </submittedName>
</protein>
<dbReference type="OrthoDB" id="2224180at2"/>
<accession>A0A1Q8E9U7</accession>
<reference evidence="2" key="1">
    <citation type="submission" date="2016-12" db="EMBL/GenBank/DDBJ databases">
        <authorList>
            <person name="Gulvik C.A."/>
        </authorList>
    </citation>
    <scope>NUCLEOTIDE SEQUENCE [LARGE SCALE GENOMIC DNA]</scope>
    <source>
        <strain evidence="2">NED12-00049-6B</strain>
    </source>
</reference>
<sequence length="80" mass="8842">MDGYINISLDFTLLINRQFDLRIPSSMTLKELLQVVSDSYGLSLTIVNPTVRVVQTGQMIASTGTLENLKDGVLVQLETI</sequence>